<dbReference type="GO" id="GO:0016705">
    <property type="term" value="F:oxidoreductase activity, acting on paired donors, with incorporation or reduction of molecular oxygen"/>
    <property type="evidence" value="ECO:0007669"/>
    <property type="project" value="InterPro"/>
</dbReference>
<dbReference type="Gene3D" id="1.10.630.10">
    <property type="entry name" value="Cytochrome P450"/>
    <property type="match status" value="1"/>
</dbReference>
<accession>A0A9W8J801</accession>
<evidence type="ECO:0000256" key="1">
    <source>
        <dbReference type="SAM" id="SignalP"/>
    </source>
</evidence>
<dbReference type="Proteomes" id="UP001140091">
    <property type="component" value="Unassembled WGS sequence"/>
</dbReference>
<gene>
    <name evidence="2" type="ORF">H1R20_g7244</name>
</gene>
<dbReference type="GO" id="GO:0020037">
    <property type="term" value="F:heme binding"/>
    <property type="evidence" value="ECO:0007669"/>
    <property type="project" value="InterPro"/>
</dbReference>
<dbReference type="OrthoDB" id="10029320at2759"/>
<dbReference type="GO" id="GO:0004497">
    <property type="term" value="F:monooxygenase activity"/>
    <property type="evidence" value="ECO:0007669"/>
    <property type="project" value="InterPro"/>
</dbReference>
<dbReference type="InterPro" id="IPR036396">
    <property type="entry name" value="Cyt_P450_sf"/>
</dbReference>
<comment type="caution">
    <text evidence="2">The sequence shown here is derived from an EMBL/GenBank/DDBJ whole genome shotgun (WGS) entry which is preliminary data.</text>
</comment>
<feature type="non-terminal residue" evidence="2">
    <location>
        <position position="401"/>
    </location>
</feature>
<evidence type="ECO:0000313" key="2">
    <source>
        <dbReference type="EMBL" id="KAJ2929850.1"/>
    </source>
</evidence>
<dbReference type="EMBL" id="JANBPK010000856">
    <property type="protein sequence ID" value="KAJ2929850.1"/>
    <property type="molecule type" value="Genomic_DNA"/>
</dbReference>
<evidence type="ECO:0008006" key="4">
    <source>
        <dbReference type="Google" id="ProtNLM"/>
    </source>
</evidence>
<evidence type="ECO:0000313" key="3">
    <source>
        <dbReference type="Proteomes" id="UP001140091"/>
    </source>
</evidence>
<keyword evidence="1" id="KW-0732">Signal</keyword>
<name>A0A9W8J801_9AGAR</name>
<dbReference type="GO" id="GO:0005506">
    <property type="term" value="F:iron ion binding"/>
    <property type="evidence" value="ECO:0007669"/>
    <property type="project" value="InterPro"/>
</dbReference>
<proteinExistence type="predicted"/>
<keyword evidence="3" id="KW-1185">Reference proteome</keyword>
<reference evidence="2" key="1">
    <citation type="submission" date="2022-06" db="EMBL/GenBank/DDBJ databases">
        <title>Genome Sequence of Candolleomyces eurysporus.</title>
        <authorList>
            <person name="Buettner E."/>
        </authorList>
    </citation>
    <scope>NUCLEOTIDE SEQUENCE</scope>
    <source>
        <strain evidence="2">VTCC 930004</strain>
    </source>
</reference>
<organism evidence="2 3">
    <name type="scientific">Candolleomyces eurysporus</name>
    <dbReference type="NCBI Taxonomy" id="2828524"/>
    <lineage>
        <taxon>Eukaryota</taxon>
        <taxon>Fungi</taxon>
        <taxon>Dikarya</taxon>
        <taxon>Basidiomycota</taxon>
        <taxon>Agaricomycotina</taxon>
        <taxon>Agaricomycetes</taxon>
        <taxon>Agaricomycetidae</taxon>
        <taxon>Agaricales</taxon>
        <taxon>Agaricineae</taxon>
        <taxon>Psathyrellaceae</taxon>
        <taxon>Candolleomyces</taxon>
    </lineage>
</organism>
<feature type="chain" id="PRO_5040973588" description="Cytochrome P450" evidence="1">
    <location>
        <begin position="19"/>
        <end position="401"/>
    </location>
</feature>
<dbReference type="SUPFAM" id="SSF48264">
    <property type="entry name" value="Cytochrome P450"/>
    <property type="match status" value="1"/>
</dbReference>
<dbReference type="AlphaFoldDB" id="A0A9W8J801"/>
<sequence>MLTLAIFAVTVLSLLLCAMDVLRNTSIAHSTLDSIRSCLSPPGATTGQLLTERSMANMRLVKAFNLSNTFVSNNPSTHSTFVTQAHALLKRSNRLGWLHFRDLSTQAVRAELSELDSRSQIPYDVFIQCATLRVILVGLLGVDASVESFAREDVVKVTSHINRLWALSKKPENIPPHLLPQLNDALRRLIPDTQEYPNPVDFVIPAWETLWRVVAIAVAYSHRDEGMLDAFLGLYRTPSVKTFAGHGTRLSPKNIVDETMRLHPPSKRIGRMKTRPFCQYLPSTILQLLQRIIPYRITQKESADVAKIQQSADIWGPSAGEFNPSRFLCLAEPTKEQFEALKYVFGGGPFRCIGASWAPVAVGVICSAVLTTIDGCDDLRIVQGAEIGGRDGWNEWYIERI</sequence>
<feature type="signal peptide" evidence="1">
    <location>
        <begin position="1"/>
        <end position="18"/>
    </location>
</feature>
<protein>
    <recommendedName>
        <fullName evidence="4">Cytochrome P450</fullName>
    </recommendedName>
</protein>